<evidence type="ECO:0000313" key="7">
    <source>
        <dbReference type="Proteomes" id="UP000604481"/>
    </source>
</evidence>
<evidence type="ECO:0000256" key="1">
    <source>
        <dbReference type="ARBA" id="ARBA00022636"/>
    </source>
</evidence>
<dbReference type="AlphaFoldDB" id="A0A8J7FJJ3"/>
<feature type="domain" description="Type III secretion system flagellar brake protein YcgR PilZN" evidence="5">
    <location>
        <begin position="105"/>
        <end position="188"/>
    </location>
</feature>
<keyword evidence="6" id="KW-0282">Flagellum</keyword>
<sequence length="310" mass="33861">MADDDLLPLRKSDLQVGVALPYPVYDRQRHLLIAAGDVIQNEKQVEVLLKLGVFRNPQWSGLRSSPPAGGARVHRDTDEQQEVATAKAAPARATAKTLNQTKLLPGMVVHVQSAGDALKPKAAVKLIGWLEKTAVLVSATGANGAVLPFRDDEVLQFKAIAGKDIISFFAPVMKMSYTPYPLLHLAWPEQVQIHQLRKSLRVNTRLIASVSNARRGDAPSASARMINLSAGGAMLESRDLLGEKGDELLLGLRIPAAGESHTLSVRALIRNIHEAEVSHEGQGYGLEFVELPMAERLILEHYIYQTLLEN</sequence>
<keyword evidence="7" id="KW-1185">Reference proteome</keyword>
<keyword evidence="3" id="KW-0975">Bacterial flagellum</keyword>
<keyword evidence="2" id="KW-0547">Nucleotide-binding</keyword>
<dbReference type="Gene3D" id="2.30.110.10">
    <property type="entry name" value="Electron Transport, Fmn-binding Protein, Chain A"/>
    <property type="match status" value="1"/>
</dbReference>
<evidence type="ECO:0000259" key="5">
    <source>
        <dbReference type="Pfam" id="PF12945"/>
    </source>
</evidence>
<dbReference type="InterPro" id="IPR012349">
    <property type="entry name" value="Split_barrel_FMN-bd"/>
</dbReference>
<dbReference type="GO" id="GO:0035438">
    <property type="term" value="F:cyclic-di-GMP binding"/>
    <property type="evidence" value="ECO:0007669"/>
    <property type="project" value="InterPro"/>
</dbReference>
<evidence type="ECO:0000256" key="3">
    <source>
        <dbReference type="ARBA" id="ARBA00023143"/>
    </source>
</evidence>
<evidence type="ECO:0000313" key="6">
    <source>
        <dbReference type="EMBL" id="MBE9610368.1"/>
    </source>
</evidence>
<feature type="domain" description="PilZ" evidence="4">
    <location>
        <begin position="195"/>
        <end position="305"/>
    </location>
</feature>
<dbReference type="SUPFAM" id="SSF141371">
    <property type="entry name" value="PilZ domain-like"/>
    <property type="match status" value="2"/>
</dbReference>
<dbReference type="Proteomes" id="UP000604481">
    <property type="component" value="Unassembled WGS sequence"/>
</dbReference>
<dbReference type="Pfam" id="PF07238">
    <property type="entry name" value="PilZ"/>
    <property type="match status" value="1"/>
</dbReference>
<keyword evidence="6" id="KW-0966">Cell projection</keyword>
<organism evidence="6 7">
    <name type="scientific">Chitinilyticum piscinae</name>
    <dbReference type="NCBI Taxonomy" id="2866724"/>
    <lineage>
        <taxon>Bacteria</taxon>
        <taxon>Pseudomonadati</taxon>
        <taxon>Pseudomonadota</taxon>
        <taxon>Betaproteobacteria</taxon>
        <taxon>Neisseriales</taxon>
        <taxon>Chitinibacteraceae</taxon>
        <taxon>Chitinilyticum</taxon>
    </lineage>
</organism>
<proteinExistence type="predicted"/>
<dbReference type="InterPro" id="IPR009875">
    <property type="entry name" value="PilZ_domain"/>
</dbReference>
<protein>
    <submittedName>
        <fullName evidence="6">Flagellar brake protein</fullName>
    </submittedName>
</protein>
<reference evidence="6 7" key="1">
    <citation type="submission" date="2020-10" db="EMBL/GenBank/DDBJ databases">
        <title>The genome sequence of Chitinilyticum litopenaei 4Y14.</title>
        <authorList>
            <person name="Liu Y."/>
        </authorList>
    </citation>
    <scope>NUCLEOTIDE SEQUENCE [LARGE SCALE GENOMIC DNA]</scope>
    <source>
        <strain evidence="6 7">4Y14</strain>
    </source>
</reference>
<gene>
    <name evidence="6" type="ORF">INR99_13590</name>
</gene>
<keyword evidence="1" id="KW-0973">c-di-GMP</keyword>
<evidence type="ECO:0000259" key="4">
    <source>
        <dbReference type="Pfam" id="PF07238"/>
    </source>
</evidence>
<keyword evidence="6" id="KW-0969">Cilium</keyword>
<name>A0A8J7FJJ3_9NEIS</name>
<evidence type="ECO:0000256" key="2">
    <source>
        <dbReference type="ARBA" id="ARBA00022741"/>
    </source>
</evidence>
<dbReference type="EMBL" id="JADFUA010000009">
    <property type="protein sequence ID" value="MBE9610368.1"/>
    <property type="molecule type" value="Genomic_DNA"/>
</dbReference>
<dbReference type="InterPro" id="IPR009926">
    <property type="entry name" value="T3SS_YcgR_PilZN"/>
</dbReference>
<dbReference type="Gene3D" id="2.40.10.220">
    <property type="entry name" value="predicted glycosyltransferase like domains"/>
    <property type="match status" value="1"/>
</dbReference>
<accession>A0A8J7FJJ3</accession>
<comment type="caution">
    <text evidence="6">The sequence shown here is derived from an EMBL/GenBank/DDBJ whole genome shotgun (WGS) entry which is preliminary data.</text>
</comment>
<dbReference type="RefSeq" id="WP_194116905.1">
    <property type="nucleotide sequence ID" value="NZ_JADFUA010000009.1"/>
</dbReference>
<dbReference type="Pfam" id="PF12945">
    <property type="entry name" value="PilZNR"/>
    <property type="match status" value="1"/>
</dbReference>